<keyword evidence="2" id="KW-0732">Signal</keyword>
<sequence length="606" mass="62719">MSCIRRGLYLLFASLMLLMAGTCLAQGANAPQAASGPPIVIDQSVLNAMVKAQSVDGHPDQVQLSRDQMLSLMGSASDAERSRVMRSLIIASFSFVALSIIIMMIVVGLVRLSFWKNAAQAGPQRWRTYLLQLPLGAPEGSIRALLSLFVVVFGFLVIAMQSYLGLGNTEAIAGFVGSVITFYFTSRNSEQARKAIVQAQSAADTTATTVAGVIQKATDAATTAQRENTDRMTTLTQSVVDNSKESATMALRTIAGTAAGGVDAAAAADATNAQSRLAAVRDQLTAIQQVAHGVSALGVGVETLPAAAASIAAVGDLLGKVQPLLSGKPDAASVESVLQDVSAKLPALQAAGLPGAVAESIEVLRSVASPILAGLPGGPIGIAGGVLVAAIRLAGRQRDLNNFKAALLSKPFDATLLPDAPDEATAAAAFAISPMMQAHFPDADPALKLSLMALAVRKNDDGSRRNAADIAATCSDDIRNKTSAVLPARKPEAEFTSVEELTHTFDEYLGSLVHLAALPTLPADVALPKVAGVADTAQASLKTLADSARQLLPDPKAAAQLERLIYLGEALGKLPIDKEQAVGLVTDALAVVARTALVQTKPEESE</sequence>
<name>A0A7Z7IDK4_9BURK</name>
<organism evidence="3 4">
    <name type="scientific">Caballeronia arationis</name>
    <dbReference type="NCBI Taxonomy" id="1777142"/>
    <lineage>
        <taxon>Bacteria</taxon>
        <taxon>Pseudomonadati</taxon>
        <taxon>Pseudomonadota</taxon>
        <taxon>Betaproteobacteria</taxon>
        <taxon>Burkholderiales</taxon>
        <taxon>Burkholderiaceae</taxon>
        <taxon>Caballeronia</taxon>
    </lineage>
</organism>
<feature type="chain" id="PRO_5031065935" evidence="2">
    <location>
        <begin position="26"/>
        <end position="606"/>
    </location>
</feature>
<comment type="caution">
    <text evidence="3">The sequence shown here is derived from an EMBL/GenBank/DDBJ whole genome shotgun (WGS) entry which is preliminary data.</text>
</comment>
<dbReference type="RefSeq" id="WP_143753689.1">
    <property type="nucleotide sequence ID" value="NZ_FCOG02000017.1"/>
</dbReference>
<accession>A0A7Z7IDK4</accession>
<keyword evidence="1" id="KW-0472">Membrane</keyword>
<protein>
    <submittedName>
        <fullName evidence="3">Uncharacterized protein</fullName>
    </submittedName>
</protein>
<evidence type="ECO:0000256" key="2">
    <source>
        <dbReference type="SAM" id="SignalP"/>
    </source>
</evidence>
<reference evidence="3 4" key="1">
    <citation type="submission" date="2017-09" db="EMBL/GenBank/DDBJ databases">
        <authorList>
            <person name="Varghese N."/>
            <person name="Submissions S."/>
        </authorList>
    </citation>
    <scope>NUCLEOTIDE SEQUENCE [LARGE SCALE GENOMIC DNA]</scope>
    <source>
        <strain evidence="3 4">OK806</strain>
    </source>
</reference>
<evidence type="ECO:0000313" key="3">
    <source>
        <dbReference type="EMBL" id="SOE88027.1"/>
    </source>
</evidence>
<proteinExistence type="predicted"/>
<dbReference type="OrthoDB" id="7269810at2"/>
<keyword evidence="1" id="KW-1133">Transmembrane helix</keyword>
<dbReference type="Proteomes" id="UP000219522">
    <property type="component" value="Unassembled WGS sequence"/>
</dbReference>
<feature type="transmembrane region" description="Helical" evidence="1">
    <location>
        <begin position="142"/>
        <end position="160"/>
    </location>
</feature>
<keyword evidence="1" id="KW-0812">Transmembrane</keyword>
<feature type="transmembrane region" description="Helical" evidence="1">
    <location>
        <begin position="88"/>
        <end position="110"/>
    </location>
</feature>
<keyword evidence="4" id="KW-1185">Reference proteome</keyword>
<dbReference type="AlphaFoldDB" id="A0A7Z7IDK4"/>
<gene>
    <name evidence="3" type="ORF">SAMN05446927_6619</name>
</gene>
<dbReference type="EMBL" id="OCSU01000003">
    <property type="protein sequence ID" value="SOE88027.1"/>
    <property type="molecule type" value="Genomic_DNA"/>
</dbReference>
<evidence type="ECO:0000313" key="4">
    <source>
        <dbReference type="Proteomes" id="UP000219522"/>
    </source>
</evidence>
<evidence type="ECO:0000256" key="1">
    <source>
        <dbReference type="SAM" id="Phobius"/>
    </source>
</evidence>
<feature type="signal peptide" evidence="2">
    <location>
        <begin position="1"/>
        <end position="25"/>
    </location>
</feature>